<dbReference type="InterPro" id="IPR002541">
    <property type="entry name" value="Cyt_c_assembly"/>
</dbReference>
<dbReference type="Proteomes" id="UP000008915">
    <property type="component" value="Chromosome"/>
</dbReference>
<dbReference type="GO" id="GO:0017004">
    <property type="term" value="P:cytochrome complex assembly"/>
    <property type="evidence" value="ECO:0007669"/>
    <property type="project" value="InterPro"/>
</dbReference>
<dbReference type="HOGENOM" id="CLU_894103_0_0_9"/>
<reference evidence="4" key="2">
    <citation type="journal article" date="2010" name="Stand. Genomic Sci.">
        <title>Complete genome sequence of Thermaerobacter marianensis type strain (7p75aT).</title>
        <authorList>
            <person name="Han C."/>
            <person name="Gu W."/>
            <person name="Zhang X."/>
            <person name="Lapidus A."/>
            <person name="Nolan M."/>
            <person name="Copeland A."/>
            <person name="Lucas S."/>
            <person name="Glavina Del Rio T."/>
            <person name="Tice H."/>
            <person name="Cheng J."/>
            <person name="Tapia R."/>
            <person name="Goodwin L."/>
            <person name="Pitluck S."/>
            <person name="Pagani I."/>
            <person name="Ivanova N."/>
            <person name="Mavromatis K."/>
            <person name="Mikhailova N."/>
            <person name="Pati A."/>
            <person name="Chen A."/>
            <person name="Palaniappan K."/>
            <person name="Land M."/>
            <person name="Hauser L."/>
            <person name="Chang Y."/>
            <person name="Jeffries C."/>
            <person name="Schneider S."/>
            <person name="Rohde M."/>
            <person name="Goker M."/>
            <person name="Pukall R."/>
            <person name="Woyke T."/>
            <person name="Bristow J."/>
            <person name="Eisen J."/>
            <person name="Markowitz V."/>
            <person name="Hugenholtz P."/>
            <person name="Kyrpides N."/>
            <person name="Klenk H."/>
            <person name="Detter J."/>
        </authorList>
    </citation>
    <scope>NUCLEOTIDE SEQUENCE [LARGE SCALE GENOMIC DNA]</scope>
    <source>
        <strain evidence="4">ATCC 700841 / DSM 12885 / JCM 10246 / 7p75a</strain>
    </source>
</reference>
<organism evidence="3 4">
    <name type="scientific">Thermaerobacter marianensis (strain ATCC 700841 / DSM 12885 / JCM 10246 / 7p75a)</name>
    <dbReference type="NCBI Taxonomy" id="644966"/>
    <lineage>
        <taxon>Bacteria</taxon>
        <taxon>Bacillati</taxon>
        <taxon>Bacillota</taxon>
        <taxon>Clostridia</taxon>
        <taxon>Eubacteriales</taxon>
        <taxon>Clostridiales Family XVII. Incertae Sedis</taxon>
        <taxon>Thermaerobacter</taxon>
    </lineage>
</organism>
<dbReference type="STRING" id="644966.Tmar_1262"/>
<dbReference type="EMBL" id="CP002344">
    <property type="protein sequence ID" value="ADU51375.1"/>
    <property type="molecule type" value="Genomic_DNA"/>
</dbReference>
<proteinExistence type="predicted"/>
<feature type="transmembrane region" description="Helical" evidence="1">
    <location>
        <begin position="69"/>
        <end position="87"/>
    </location>
</feature>
<feature type="transmembrane region" description="Helical" evidence="1">
    <location>
        <begin position="6"/>
        <end position="26"/>
    </location>
</feature>
<dbReference type="GO" id="GO:0005886">
    <property type="term" value="C:plasma membrane"/>
    <property type="evidence" value="ECO:0007669"/>
    <property type="project" value="TreeGrafter"/>
</dbReference>
<feature type="transmembrane region" description="Helical" evidence="1">
    <location>
        <begin position="219"/>
        <end position="236"/>
    </location>
</feature>
<dbReference type="Pfam" id="PF01578">
    <property type="entry name" value="Cytochrom_C_asm"/>
    <property type="match status" value="1"/>
</dbReference>
<dbReference type="KEGG" id="tmr:Tmar_1262"/>
<dbReference type="PANTHER" id="PTHR38034:SF1">
    <property type="entry name" value="INNER MEMBRANE PROTEIN YPJD"/>
    <property type="match status" value="1"/>
</dbReference>
<evidence type="ECO:0000259" key="2">
    <source>
        <dbReference type="Pfam" id="PF01578"/>
    </source>
</evidence>
<name>E6SLS6_THEM7</name>
<accession>E6SLS6</accession>
<evidence type="ECO:0000313" key="4">
    <source>
        <dbReference type="Proteomes" id="UP000008915"/>
    </source>
</evidence>
<keyword evidence="1" id="KW-0472">Membrane</keyword>
<keyword evidence="1" id="KW-0812">Transmembrane</keyword>
<dbReference type="InterPro" id="IPR052372">
    <property type="entry name" value="YpjD/HemX"/>
</dbReference>
<protein>
    <submittedName>
        <fullName evidence="3">Cytochrome c assembly protein</fullName>
    </submittedName>
</protein>
<sequence length="311" mass="32680">MQGMLAWGYVAVTLGYLAAAGWYAWTLAGMGREPAAQWLARATWAVHTALLGGHVAAGRVPFLTAHESVFFLSWAWVFNGLVLEALLPLRHLGAFMLPPVVALLVLVAAATGAAAGHGVGAAAGAAAVGGAGTDGLAGTWPGGVPGSLPQPAGAVAAGALFPDNPWVWLHAVIALLSYCAFGLASAVAAMYLLQEHQLRSKIFSRLYRHLPALEDVDRACWWLVGTGFALLTLALASGGLPAGQLWGSQWVRDGKVIASLGVWAFYAVLLTLRALAGWRGRRLAYLSLVGFAVILFNYLVVGPHWSARHVF</sequence>
<dbReference type="PANTHER" id="PTHR38034">
    <property type="entry name" value="INNER MEMBRANE PROTEIN YPJD"/>
    <property type="match status" value="1"/>
</dbReference>
<dbReference type="OrthoDB" id="9814290at2"/>
<keyword evidence="4" id="KW-1185">Reference proteome</keyword>
<feature type="transmembrane region" description="Helical" evidence="1">
    <location>
        <begin position="167"/>
        <end position="193"/>
    </location>
</feature>
<reference evidence="3 4" key="1">
    <citation type="journal article" date="2010" name="Stand. Genomic Sci.">
        <title>Complete genome sequence of Thermaerobacter marianensis type strain (7p75a).</title>
        <authorList>
            <person name="Han C."/>
            <person name="Gu W."/>
            <person name="Zhang X."/>
            <person name="Lapidus A."/>
            <person name="Nolan M."/>
            <person name="Copeland A."/>
            <person name="Lucas S."/>
            <person name="Del Rio T.G."/>
            <person name="Tice H."/>
            <person name="Cheng J.F."/>
            <person name="Tapia R."/>
            <person name="Goodwin L."/>
            <person name="Pitluck S."/>
            <person name="Pagani I."/>
            <person name="Ivanova N."/>
            <person name="Mavromatis K."/>
            <person name="Mikhailova N."/>
            <person name="Pati A."/>
            <person name="Chen A."/>
            <person name="Palaniappan K."/>
            <person name="Land M."/>
            <person name="Hauser L."/>
            <person name="Chang Y.J."/>
            <person name="Jeffries C.D."/>
            <person name="Schneider S."/>
            <person name="Rohde M."/>
            <person name="Goker M."/>
            <person name="Pukall R."/>
            <person name="Woyke T."/>
            <person name="Bristow J."/>
            <person name="Eisen J.A."/>
            <person name="Markowitz V."/>
            <person name="Hugenholtz P."/>
            <person name="Kyrpides N.C."/>
            <person name="Klenk H.P."/>
            <person name="Detter J.C."/>
        </authorList>
    </citation>
    <scope>NUCLEOTIDE SEQUENCE [LARGE SCALE GENOMIC DNA]</scope>
    <source>
        <strain evidence="4">ATCC 700841 / DSM 12885 / JCM 10246 / 7p75a</strain>
    </source>
</reference>
<dbReference type="AlphaFoldDB" id="E6SLS6"/>
<gene>
    <name evidence="3" type="ordered locus">Tmar_1262</name>
</gene>
<evidence type="ECO:0000313" key="3">
    <source>
        <dbReference type="EMBL" id="ADU51375.1"/>
    </source>
</evidence>
<evidence type="ECO:0000256" key="1">
    <source>
        <dbReference type="SAM" id="Phobius"/>
    </source>
</evidence>
<feature type="transmembrane region" description="Helical" evidence="1">
    <location>
        <begin position="94"/>
        <end position="115"/>
    </location>
</feature>
<feature type="transmembrane region" description="Helical" evidence="1">
    <location>
        <begin position="256"/>
        <end position="276"/>
    </location>
</feature>
<feature type="transmembrane region" description="Helical" evidence="1">
    <location>
        <begin position="283"/>
        <end position="301"/>
    </location>
</feature>
<dbReference type="GO" id="GO:0020037">
    <property type="term" value="F:heme binding"/>
    <property type="evidence" value="ECO:0007669"/>
    <property type="project" value="InterPro"/>
</dbReference>
<keyword evidence="1" id="KW-1133">Transmembrane helix</keyword>
<feature type="domain" description="Cytochrome c assembly protein" evidence="2">
    <location>
        <begin position="66"/>
        <end position="301"/>
    </location>
</feature>
<dbReference type="eggNOG" id="COG0755">
    <property type="taxonomic scope" value="Bacteria"/>
</dbReference>